<organism evidence="5 6">
    <name type="scientific">Babesia bovis</name>
    <dbReference type="NCBI Taxonomy" id="5865"/>
    <lineage>
        <taxon>Eukaryota</taxon>
        <taxon>Sar</taxon>
        <taxon>Alveolata</taxon>
        <taxon>Apicomplexa</taxon>
        <taxon>Aconoidasida</taxon>
        <taxon>Piroplasmida</taxon>
        <taxon>Babesiidae</taxon>
        <taxon>Babesia</taxon>
    </lineage>
</organism>
<dbReference type="PANTHER" id="PTHR30098:SF2">
    <property type="entry name" value="LEUCYL_PHENYLALANYL-TRNA--PROTEIN TRANSFERASE"/>
    <property type="match status" value="1"/>
</dbReference>
<dbReference type="GO" id="GO:0005737">
    <property type="term" value="C:cytoplasm"/>
    <property type="evidence" value="ECO:0007669"/>
    <property type="project" value="TreeGrafter"/>
</dbReference>
<proteinExistence type="predicted"/>
<gene>
    <name evidence="5" type="ORF">BBOV_II006580</name>
</gene>
<name>A7AUJ7_BABBO</name>
<dbReference type="InterPro" id="IPR042203">
    <property type="entry name" value="Leu/Phe-tRNA_Trfase_C"/>
</dbReference>
<reference evidence="6" key="2">
    <citation type="journal article" date="2020" name="Data Brief">
        <title>Transcriptome dataset of Babesia bovis life stages within vertebrate and invertebrate hosts.</title>
        <authorList>
            <person name="Ueti M.W."/>
            <person name="Johnson W.C."/>
            <person name="Kappmeyer L.S."/>
            <person name="Herndon D.R."/>
            <person name="Mousel M.R."/>
            <person name="Reif K.E."/>
            <person name="Taus N.S."/>
            <person name="Ifeonu O.O."/>
            <person name="Silva J.C."/>
            <person name="Suarez C.E."/>
            <person name="Brayton K.A."/>
        </authorList>
    </citation>
    <scope>NUCLEOTIDE SEQUENCE [LARGE SCALE GENOMIC DNA]</scope>
</reference>
<keyword evidence="6" id="KW-1185">Reference proteome</keyword>
<dbReference type="Proteomes" id="UP000002173">
    <property type="component" value="Unassembled WGS sequence"/>
</dbReference>
<dbReference type="AlphaFoldDB" id="A7AUJ7"/>
<dbReference type="RefSeq" id="XP_001610176.1">
    <property type="nucleotide sequence ID" value="XM_001610126.1"/>
</dbReference>
<evidence type="ECO:0000256" key="1">
    <source>
        <dbReference type="ARBA" id="ARBA00022490"/>
    </source>
</evidence>
<dbReference type="InterPro" id="IPR004616">
    <property type="entry name" value="Leu/Phe-tRNA_Trfase"/>
</dbReference>
<dbReference type="PANTHER" id="PTHR30098">
    <property type="entry name" value="LEUCYL/PHENYLALANYL-TRNA--PROTEIN TRANSFERASE"/>
    <property type="match status" value="1"/>
</dbReference>
<dbReference type="KEGG" id="bbo:BBOV_II006580"/>
<accession>A7AUJ7</accession>
<keyword evidence="2 5" id="KW-0808">Transferase</keyword>
<dbReference type="OMA" id="MGAKCIS"/>
<dbReference type="GO" id="GO:0008914">
    <property type="term" value="F:leucyl-tRNA--protein transferase activity"/>
    <property type="evidence" value="ECO:0007669"/>
    <property type="project" value="InterPro"/>
</dbReference>
<keyword evidence="3" id="KW-0012">Acyltransferase</keyword>
<evidence type="ECO:0000313" key="5">
    <source>
        <dbReference type="EMBL" id="EDO06608.1"/>
    </source>
</evidence>
<comment type="caution">
    <text evidence="5">The sequence shown here is derived from an EMBL/GenBank/DDBJ whole genome shotgun (WGS) entry which is preliminary data.</text>
</comment>
<dbReference type="Gene3D" id="3.40.630.70">
    <property type="entry name" value="Leucyl/phenylalanyl-tRNA-protein transferase, C-terminal domain"/>
    <property type="match status" value="1"/>
</dbReference>
<sequence length="438" mass="50301">MDDMGGLLSDPDDGFYPGQPTPVTRWELAEQKNREWDRMLIETSSRTDLELRGHCFECTDIPSLDPDVLEHGSCFASSVHSDRWRRLVSAIQDSKATQTAVVAHDTMSELVKVEILLFGNNSTVLRQQLVRGLIFLIWNNHTLTQAPWYSRLMQLARDIDACCFLRRLADENCRINLSPLITPYSSLDDALDIFQQEGLDGETAWSPYVEGELMYRLASRGFITVAVSVEALDHHKRLLIPKMHTDRCYLRPLHIRMTKRGKNAAKHMRITLDTVFNRVIKGIVRQHGENWMYPEMQREFNQMYYQKHRYEVEGTTLHSVEVWQGRELVAGEIGFITGGVYTSVTGFHTVSSSGTFQMYSLAAILHFQGIDFWDLGMDIPYKRSLGANVISRGAFIDAFTNAKRQERTFEIPQRFRDHANGVALLEEFENEQRRCGVV</sequence>
<keyword evidence="1" id="KW-0963">Cytoplasm</keyword>
<evidence type="ECO:0000256" key="4">
    <source>
        <dbReference type="SAM" id="MobiDB-lite"/>
    </source>
</evidence>
<evidence type="ECO:0000256" key="2">
    <source>
        <dbReference type="ARBA" id="ARBA00022679"/>
    </source>
</evidence>
<dbReference type="InterPro" id="IPR016181">
    <property type="entry name" value="Acyl_CoA_acyltransferase"/>
</dbReference>
<feature type="region of interest" description="Disordered" evidence="4">
    <location>
        <begin position="1"/>
        <end position="21"/>
    </location>
</feature>
<dbReference type="GeneID" id="5478410"/>
<dbReference type="SUPFAM" id="SSF55729">
    <property type="entry name" value="Acyl-CoA N-acyltransferases (Nat)"/>
    <property type="match status" value="1"/>
</dbReference>
<dbReference type="Pfam" id="PF03588">
    <property type="entry name" value="Leu_Phe_trans"/>
    <property type="match status" value="1"/>
</dbReference>
<dbReference type="InParanoid" id="A7AUJ7"/>
<dbReference type="EMBL" id="AAXT01000003">
    <property type="protein sequence ID" value="EDO06608.1"/>
    <property type="molecule type" value="Genomic_DNA"/>
</dbReference>
<evidence type="ECO:0000256" key="3">
    <source>
        <dbReference type="ARBA" id="ARBA00023315"/>
    </source>
</evidence>
<reference evidence="5 6" key="1">
    <citation type="journal article" date="2007" name="PLoS Pathog.">
        <title>Genome sequence of Babesia bovis and comparative analysis of apicomplexan hemoprotozoa.</title>
        <authorList>
            <person name="Brayton K.A."/>
            <person name="Lau A.O.T."/>
            <person name="Herndon D.R."/>
            <person name="Hannick L."/>
            <person name="Kappmeyer L.S."/>
            <person name="Berens S.J."/>
            <person name="Bidwell S.L."/>
            <person name="Brown W.C."/>
            <person name="Crabtree J."/>
            <person name="Fadrosh D."/>
            <person name="Feldblum T."/>
            <person name="Forberger H.A."/>
            <person name="Haas B.J."/>
            <person name="Howell J.M."/>
            <person name="Khouri H."/>
            <person name="Koo H."/>
            <person name="Mann D.J."/>
            <person name="Norimine J."/>
            <person name="Paulsen I.T."/>
            <person name="Radune D."/>
            <person name="Ren Q."/>
            <person name="Smith R.K. Jr."/>
            <person name="Suarez C.E."/>
            <person name="White O."/>
            <person name="Wortman J.R."/>
            <person name="Knowles D.P. Jr."/>
            <person name="McElwain T.F."/>
            <person name="Nene V.M."/>
        </authorList>
    </citation>
    <scope>NUCLEOTIDE SEQUENCE [LARGE SCALE GENOMIC DNA]</scope>
    <source>
        <strain evidence="5">T2Bo</strain>
    </source>
</reference>
<reference evidence="6" key="3">
    <citation type="journal article" date="2021" name="Int. J. Parasitol.">
        <title>Comparative analysis of gene expression between Babesia bovis blood stages and kinetes allowed by improved genome annotation.</title>
        <authorList>
            <person name="Ueti M.W."/>
            <person name="Johnson W.C."/>
            <person name="Kappmeyer L.S."/>
            <person name="Herndon D.R."/>
            <person name="Mousel M.R."/>
            <person name="Reif K.E."/>
            <person name="Taus N.S."/>
            <person name="Ifeonu O.O."/>
            <person name="Silva J.C."/>
            <person name="Suarez C.E."/>
            <person name="Brayton K.A."/>
        </authorList>
    </citation>
    <scope>NUCLEOTIDE SEQUENCE [LARGE SCALE GENOMIC DNA]</scope>
</reference>
<evidence type="ECO:0000313" key="6">
    <source>
        <dbReference type="Proteomes" id="UP000002173"/>
    </source>
</evidence>
<dbReference type="GO" id="GO:0030163">
    <property type="term" value="P:protein catabolic process"/>
    <property type="evidence" value="ECO:0007669"/>
    <property type="project" value="InterPro"/>
</dbReference>
<dbReference type="eggNOG" id="ENOG502RQIP">
    <property type="taxonomic scope" value="Eukaryota"/>
</dbReference>
<protein>
    <submittedName>
        <fullName evidence="5">Leu/Phe-tRNA protein transferase, putative</fullName>
    </submittedName>
</protein>
<dbReference type="VEuPathDB" id="PiroplasmaDB:BBOV_II006580"/>